<dbReference type="GO" id="GO:0006812">
    <property type="term" value="P:monoatomic cation transport"/>
    <property type="evidence" value="ECO:0007669"/>
    <property type="project" value="InterPro"/>
</dbReference>
<keyword evidence="7" id="KW-1185">Reference proteome</keyword>
<dbReference type="GO" id="GO:0046930">
    <property type="term" value="C:pore complex"/>
    <property type="evidence" value="ECO:0007669"/>
    <property type="project" value="InterPro"/>
</dbReference>
<reference evidence="6" key="1">
    <citation type="journal article" date="2023" name="Science">
        <title>Genome structures resolve the early diversification of teleost fishes.</title>
        <authorList>
            <person name="Parey E."/>
            <person name="Louis A."/>
            <person name="Montfort J."/>
            <person name="Bouchez O."/>
            <person name="Roques C."/>
            <person name="Iampietro C."/>
            <person name="Lluch J."/>
            <person name="Castinel A."/>
            <person name="Donnadieu C."/>
            <person name="Desvignes T."/>
            <person name="Floi Bucao C."/>
            <person name="Jouanno E."/>
            <person name="Wen M."/>
            <person name="Mejri S."/>
            <person name="Dirks R."/>
            <person name="Jansen H."/>
            <person name="Henkel C."/>
            <person name="Chen W.J."/>
            <person name="Zahm M."/>
            <person name="Cabau C."/>
            <person name="Klopp C."/>
            <person name="Thompson A.W."/>
            <person name="Robinson-Rechavi M."/>
            <person name="Braasch I."/>
            <person name="Lecointre G."/>
            <person name="Bobe J."/>
            <person name="Postlethwait J.H."/>
            <person name="Berthelot C."/>
            <person name="Roest Crollius H."/>
            <person name="Guiguen Y."/>
        </authorList>
    </citation>
    <scope>NUCLEOTIDE SEQUENCE</scope>
    <source>
        <strain evidence="6">WJC10195</strain>
    </source>
</reference>
<evidence type="ECO:0000256" key="2">
    <source>
        <dbReference type="ARBA" id="ARBA00004532"/>
    </source>
</evidence>
<evidence type="ECO:0000313" key="6">
    <source>
        <dbReference type="EMBL" id="KAJ8377135.1"/>
    </source>
</evidence>
<dbReference type="GO" id="GO:0042151">
    <property type="term" value="C:nematocyst"/>
    <property type="evidence" value="ECO:0007669"/>
    <property type="project" value="UniProtKB-SubCell"/>
</dbReference>
<comment type="subcellular location">
    <subcellularLocation>
        <location evidence="2">Nematocyst</location>
    </subcellularLocation>
    <subcellularLocation>
        <location evidence="1">Target cell membrane</location>
    </subcellularLocation>
</comment>
<comment type="caution">
    <text evidence="6">The sequence shown here is derived from an EMBL/GenBank/DDBJ whole genome shotgun (WGS) entry which is preliminary data.</text>
</comment>
<keyword evidence="4" id="KW-0472">Membrane</keyword>
<dbReference type="PANTHER" id="PTHR40388">
    <property type="entry name" value="BRYOPORIN"/>
    <property type="match status" value="1"/>
</dbReference>
<dbReference type="InterPro" id="IPR050677">
    <property type="entry name" value="Actinoporin_PFT"/>
</dbReference>
<dbReference type="SUPFAM" id="SSF63724">
    <property type="entry name" value="Cytolysin/lectin"/>
    <property type="match status" value="1"/>
</dbReference>
<dbReference type="GO" id="GO:0044218">
    <property type="term" value="C:other organism cell membrane"/>
    <property type="evidence" value="ECO:0007669"/>
    <property type="project" value="UniProtKB-KW"/>
</dbReference>
<dbReference type="InterPro" id="IPR015926">
    <property type="entry name" value="Cytolysin/lectin"/>
</dbReference>
<dbReference type="PANTHER" id="PTHR40388:SF1">
    <property type="entry name" value="BRYOPORIN"/>
    <property type="match status" value="1"/>
</dbReference>
<accession>A0A9Q1G9I1</accession>
<keyword evidence="3" id="KW-1052">Target cell membrane</keyword>
<evidence type="ECO:0000313" key="7">
    <source>
        <dbReference type="Proteomes" id="UP001152622"/>
    </source>
</evidence>
<dbReference type="GO" id="GO:0015267">
    <property type="term" value="F:channel activity"/>
    <property type="evidence" value="ECO:0007669"/>
    <property type="project" value="InterPro"/>
</dbReference>
<protein>
    <recommendedName>
        <fullName evidence="8">Actinoporin</fullName>
    </recommendedName>
</protein>
<evidence type="ECO:0008006" key="8">
    <source>
        <dbReference type="Google" id="ProtNLM"/>
    </source>
</evidence>
<dbReference type="OrthoDB" id="2304600at2759"/>
<evidence type="ECO:0000256" key="4">
    <source>
        <dbReference type="ARBA" id="ARBA00023298"/>
    </source>
</evidence>
<keyword evidence="5" id="KW-0166">Nematocyst</keyword>
<evidence type="ECO:0000256" key="3">
    <source>
        <dbReference type="ARBA" id="ARBA00022537"/>
    </source>
</evidence>
<gene>
    <name evidence="6" type="ORF">SKAU_G00077150</name>
</gene>
<dbReference type="Pfam" id="PF06369">
    <property type="entry name" value="Anemone_cytotox"/>
    <property type="match status" value="1"/>
</dbReference>
<dbReference type="InterPro" id="IPR009104">
    <property type="entry name" value="Anemon_actinoporin-like"/>
</dbReference>
<evidence type="ECO:0000256" key="5">
    <source>
        <dbReference type="ARBA" id="ARBA00023331"/>
    </source>
</evidence>
<dbReference type="EMBL" id="JAINUF010000002">
    <property type="protein sequence ID" value="KAJ8377135.1"/>
    <property type="molecule type" value="Genomic_DNA"/>
</dbReference>
<proteinExistence type="predicted"/>
<dbReference type="Gene3D" id="2.60.270.20">
    <property type="entry name" value="Cytolysin/lectin"/>
    <property type="match status" value="1"/>
</dbReference>
<dbReference type="AlphaFoldDB" id="A0A9Q1G9I1"/>
<keyword evidence="4" id="KW-1053">Target membrane</keyword>
<name>A0A9Q1G9I1_SYNKA</name>
<dbReference type="GO" id="GO:0046931">
    <property type="term" value="P:pore complex assembly"/>
    <property type="evidence" value="ECO:0007669"/>
    <property type="project" value="InterPro"/>
</dbReference>
<dbReference type="Proteomes" id="UP001152622">
    <property type="component" value="Chromosome 2"/>
</dbReference>
<sequence length="190" mass="20654">MPGTAIASAVIAGTTASIHGGTLLNAITKQSLNAASRSVSIYLSNRSSNILINPQVYTYSGNCFEPPQPTLPKGVAEISFGSTSASSSGAVGVMTYDITEDQRTSLVRLAIMFSVPYNYNNYENWFALGLFDPYQACDESLYDMMYNKDGTFERGKAVGTEIRFQSGKFTLKGTMSPVAKAEMKVEFWDD</sequence>
<organism evidence="6 7">
    <name type="scientific">Synaphobranchus kaupii</name>
    <name type="common">Kaup's arrowtooth eel</name>
    <dbReference type="NCBI Taxonomy" id="118154"/>
    <lineage>
        <taxon>Eukaryota</taxon>
        <taxon>Metazoa</taxon>
        <taxon>Chordata</taxon>
        <taxon>Craniata</taxon>
        <taxon>Vertebrata</taxon>
        <taxon>Euteleostomi</taxon>
        <taxon>Actinopterygii</taxon>
        <taxon>Neopterygii</taxon>
        <taxon>Teleostei</taxon>
        <taxon>Anguilliformes</taxon>
        <taxon>Synaphobranchidae</taxon>
        <taxon>Synaphobranchus</taxon>
    </lineage>
</organism>
<dbReference type="GO" id="GO:0051715">
    <property type="term" value="P:cytolysis in another organism"/>
    <property type="evidence" value="ECO:0007669"/>
    <property type="project" value="InterPro"/>
</dbReference>
<evidence type="ECO:0000256" key="1">
    <source>
        <dbReference type="ARBA" id="ARBA00004175"/>
    </source>
</evidence>